<protein>
    <recommendedName>
        <fullName evidence="5">GDSL lipase/acylhydrolase family protein</fullName>
    </recommendedName>
</protein>
<dbReference type="AlphaFoldDB" id="A0A6A6QAR4"/>
<name>A0A6A6QAR4_9PEZI</name>
<dbReference type="InterPro" id="IPR051058">
    <property type="entry name" value="GDSL_Est/Lipase"/>
</dbReference>
<dbReference type="PANTHER" id="PTHR45648">
    <property type="entry name" value="GDSL LIPASE/ACYLHYDROLASE FAMILY PROTEIN (AFU_ORTHOLOGUE AFUA_4G14700)"/>
    <property type="match status" value="1"/>
</dbReference>
<dbReference type="Gene3D" id="3.40.50.1110">
    <property type="entry name" value="SGNH hydrolase"/>
    <property type="match status" value="1"/>
</dbReference>
<accession>A0A6A6QAR4</accession>
<sequence>MRPSIYAVFALVLGSTTTTARWTGPGHPSWDLREFKTIVTFGDSYTDENRLGYFGTHNGSAPPIGWEEPMVTFSFVQSHHSNSATAFSTHFKVIERFSPFFYCYHKHTEEKLKYTYQYFHSFNTAGGGITWPRWVSIYTDAILYNYAVSGAVCSNALTPRTWDTIHAPFPDIAGYELPAFIADAAYTVAATTYVPAHPFLSIAPHSTVYATWIGTNDLNAYITDMQVAGKTIADYIDCVYAAFDGIYAAGGRYFILMNAAPLQLAPLYATPQNGGLTKSKYWGDKPANITEVSYRMWEMVVGVNAIFAARTPLELLIKRRYPGARFAIFDVNSLITDIWNHPETYLNGSATANATGFVQHCDLVSGNCTLDQSPDSFLWFDELHPSQQADRVIAKAFVDVVKGQSKWATYWA</sequence>
<evidence type="ECO:0000313" key="3">
    <source>
        <dbReference type="EMBL" id="KAF2489558.1"/>
    </source>
</evidence>
<evidence type="ECO:0000256" key="1">
    <source>
        <dbReference type="ARBA" id="ARBA00022801"/>
    </source>
</evidence>
<dbReference type="InterPro" id="IPR036514">
    <property type="entry name" value="SGNH_hydro_sf"/>
</dbReference>
<dbReference type="OrthoDB" id="1600564at2759"/>
<keyword evidence="4" id="KW-1185">Reference proteome</keyword>
<dbReference type="PANTHER" id="PTHR45648:SF22">
    <property type="entry name" value="GDSL LIPASE_ACYLHYDROLASE FAMILY PROTEIN (AFU_ORTHOLOGUE AFUA_4G14700)"/>
    <property type="match status" value="1"/>
</dbReference>
<organism evidence="3 4">
    <name type="scientific">Lophium mytilinum</name>
    <dbReference type="NCBI Taxonomy" id="390894"/>
    <lineage>
        <taxon>Eukaryota</taxon>
        <taxon>Fungi</taxon>
        <taxon>Dikarya</taxon>
        <taxon>Ascomycota</taxon>
        <taxon>Pezizomycotina</taxon>
        <taxon>Dothideomycetes</taxon>
        <taxon>Pleosporomycetidae</taxon>
        <taxon>Mytilinidiales</taxon>
        <taxon>Mytilinidiaceae</taxon>
        <taxon>Lophium</taxon>
    </lineage>
</organism>
<gene>
    <name evidence="3" type="ORF">BU16DRAFT_567729</name>
</gene>
<dbReference type="EMBL" id="MU004199">
    <property type="protein sequence ID" value="KAF2489558.1"/>
    <property type="molecule type" value="Genomic_DNA"/>
</dbReference>
<feature type="chain" id="PRO_5025352769" description="GDSL lipase/acylhydrolase family protein" evidence="2">
    <location>
        <begin position="21"/>
        <end position="412"/>
    </location>
</feature>
<evidence type="ECO:0000256" key="2">
    <source>
        <dbReference type="SAM" id="SignalP"/>
    </source>
</evidence>
<proteinExistence type="predicted"/>
<dbReference type="Pfam" id="PF00657">
    <property type="entry name" value="Lipase_GDSL"/>
    <property type="match status" value="1"/>
</dbReference>
<evidence type="ECO:0008006" key="5">
    <source>
        <dbReference type="Google" id="ProtNLM"/>
    </source>
</evidence>
<dbReference type="GO" id="GO:0016788">
    <property type="term" value="F:hydrolase activity, acting on ester bonds"/>
    <property type="evidence" value="ECO:0007669"/>
    <property type="project" value="InterPro"/>
</dbReference>
<evidence type="ECO:0000313" key="4">
    <source>
        <dbReference type="Proteomes" id="UP000799750"/>
    </source>
</evidence>
<dbReference type="Proteomes" id="UP000799750">
    <property type="component" value="Unassembled WGS sequence"/>
</dbReference>
<dbReference type="InterPro" id="IPR001087">
    <property type="entry name" value="GDSL"/>
</dbReference>
<keyword evidence="1" id="KW-0378">Hydrolase</keyword>
<keyword evidence="2" id="KW-0732">Signal</keyword>
<feature type="signal peptide" evidence="2">
    <location>
        <begin position="1"/>
        <end position="20"/>
    </location>
</feature>
<dbReference type="CDD" id="cd01846">
    <property type="entry name" value="fatty_acyltransferase_like"/>
    <property type="match status" value="1"/>
</dbReference>
<reference evidence="3" key="1">
    <citation type="journal article" date="2020" name="Stud. Mycol.">
        <title>101 Dothideomycetes genomes: a test case for predicting lifestyles and emergence of pathogens.</title>
        <authorList>
            <person name="Haridas S."/>
            <person name="Albert R."/>
            <person name="Binder M."/>
            <person name="Bloem J."/>
            <person name="Labutti K."/>
            <person name="Salamov A."/>
            <person name="Andreopoulos B."/>
            <person name="Baker S."/>
            <person name="Barry K."/>
            <person name="Bills G."/>
            <person name="Bluhm B."/>
            <person name="Cannon C."/>
            <person name="Castanera R."/>
            <person name="Culley D."/>
            <person name="Daum C."/>
            <person name="Ezra D."/>
            <person name="Gonzalez J."/>
            <person name="Henrissat B."/>
            <person name="Kuo A."/>
            <person name="Liang C."/>
            <person name="Lipzen A."/>
            <person name="Lutzoni F."/>
            <person name="Magnuson J."/>
            <person name="Mondo S."/>
            <person name="Nolan M."/>
            <person name="Ohm R."/>
            <person name="Pangilinan J."/>
            <person name="Park H.-J."/>
            <person name="Ramirez L."/>
            <person name="Alfaro M."/>
            <person name="Sun H."/>
            <person name="Tritt A."/>
            <person name="Yoshinaga Y."/>
            <person name="Zwiers L.-H."/>
            <person name="Turgeon B."/>
            <person name="Goodwin S."/>
            <person name="Spatafora J."/>
            <person name="Crous P."/>
            <person name="Grigoriev I."/>
        </authorList>
    </citation>
    <scope>NUCLEOTIDE SEQUENCE</scope>
    <source>
        <strain evidence="3">CBS 269.34</strain>
    </source>
</reference>
<dbReference type="SUPFAM" id="SSF52266">
    <property type="entry name" value="SGNH hydrolase"/>
    <property type="match status" value="1"/>
</dbReference>